<dbReference type="AlphaFoldDB" id="K9IQ90"/>
<evidence type="ECO:0000313" key="1">
    <source>
        <dbReference type="EMBL" id="JAA50478.1"/>
    </source>
</evidence>
<organism evidence="1">
    <name type="scientific">Desmodus rotundus</name>
    <name type="common">Vampire bat</name>
    <dbReference type="NCBI Taxonomy" id="9430"/>
    <lineage>
        <taxon>Eukaryota</taxon>
        <taxon>Metazoa</taxon>
        <taxon>Chordata</taxon>
        <taxon>Craniata</taxon>
        <taxon>Vertebrata</taxon>
        <taxon>Euteleostomi</taxon>
        <taxon>Mammalia</taxon>
        <taxon>Eutheria</taxon>
        <taxon>Laurasiatheria</taxon>
        <taxon>Chiroptera</taxon>
        <taxon>Yangochiroptera</taxon>
        <taxon>Phyllostomidae</taxon>
        <taxon>Desmodontinae</taxon>
        <taxon>Desmodus</taxon>
    </lineage>
</organism>
<name>K9IQ90_DESRO</name>
<accession>K9IQ90</accession>
<dbReference type="EMBL" id="GABZ01003047">
    <property type="protein sequence ID" value="JAA50478.1"/>
    <property type="molecule type" value="mRNA"/>
</dbReference>
<proteinExistence type="evidence at transcript level"/>
<feature type="non-terminal residue" evidence="1">
    <location>
        <position position="1"/>
    </location>
</feature>
<protein>
    <submittedName>
        <fullName evidence="1">Putative secreted protein</fullName>
    </submittedName>
</protein>
<reference evidence="1" key="1">
    <citation type="submission" date="2012-11" db="EMBL/GenBank/DDBJ databases">
        <title>The Vampirome: Transcriptome and Proteome Analysis of the Submandibular and Accessory Glands of the Vampire Bat and Vector of Human Rabies, Desmodus rotundus.</title>
        <authorList>
            <person name="Francischetti I.M.B."/>
            <person name="Assumpcao T.C.F."/>
            <person name="Ma D."/>
            <person name="Vicente E.C."/>
            <person name="Ribeiro J.M.C."/>
        </authorList>
    </citation>
    <scope>NUCLEOTIDE SEQUENCE</scope>
    <source>
        <tissue evidence="1">Salivary gland</tissue>
    </source>
</reference>
<sequence>LLSIFYSLCYYSCLNFFFSPLFSRCPALPPPSSIPLVHAHGLYIEVLGFSISNTILNLPFSILCLPTMLLIPCTFPTSALSTPLPTDNPPCDLHFCDSVPVLVVGLVVFVF</sequence>